<name>A0AAJ0F8R9_9PEZI</name>
<keyword evidence="3" id="KW-1185">Reference proteome</keyword>
<evidence type="ECO:0000313" key="2">
    <source>
        <dbReference type="EMBL" id="KAK1759386.1"/>
    </source>
</evidence>
<dbReference type="Proteomes" id="UP001239445">
    <property type="component" value="Unassembled WGS sequence"/>
</dbReference>
<feature type="compositionally biased region" description="Basic and acidic residues" evidence="1">
    <location>
        <begin position="112"/>
        <end position="129"/>
    </location>
</feature>
<feature type="compositionally biased region" description="Basic and acidic residues" evidence="1">
    <location>
        <begin position="77"/>
        <end position="93"/>
    </location>
</feature>
<feature type="compositionally biased region" description="Polar residues" evidence="1">
    <location>
        <begin position="23"/>
        <end position="32"/>
    </location>
</feature>
<feature type="compositionally biased region" description="Polar residues" evidence="1">
    <location>
        <begin position="203"/>
        <end position="212"/>
    </location>
</feature>
<reference evidence="2" key="1">
    <citation type="submission" date="2023-06" db="EMBL/GenBank/DDBJ databases">
        <title>Genome-scale phylogeny and comparative genomics of the fungal order Sordariales.</title>
        <authorList>
            <consortium name="Lawrence Berkeley National Laboratory"/>
            <person name="Hensen N."/>
            <person name="Bonometti L."/>
            <person name="Westerberg I."/>
            <person name="Brannstrom I.O."/>
            <person name="Guillou S."/>
            <person name="Cros-Aarteil S."/>
            <person name="Calhoun S."/>
            <person name="Haridas S."/>
            <person name="Kuo A."/>
            <person name="Mondo S."/>
            <person name="Pangilinan J."/>
            <person name="Riley R."/>
            <person name="Labutti K."/>
            <person name="Andreopoulos B."/>
            <person name="Lipzen A."/>
            <person name="Chen C."/>
            <person name="Yanf M."/>
            <person name="Daum C."/>
            <person name="Ng V."/>
            <person name="Clum A."/>
            <person name="Steindorff A."/>
            <person name="Ohm R."/>
            <person name="Martin F."/>
            <person name="Silar P."/>
            <person name="Natvig D."/>
            <person name="Lalanne C."/>
            <person name="Gautier V."/>
            <person name="Ament-Velasquez S.L."/>
            <person name="Kruys A."/>
            <person name="Hutchinson M.I."/>
            <person name="Powell A.J."/>
            <person name="Barry K."/>
            <person name="Miller A.N."/>
            <person name="Grigoriev I.V."/>
            <person name="Debuchy R."/>
            <person name="Gladieux P."/>
            <person name="Thoren M.H."/>
            <person name="Johannesson H."/>
        </authorList>
    </citation>
    <scope>NUCLEOTIDE SEQUENCE</scope>
    <source>
        <strain evidence="2">PSN4</strain>
    </source>
</reference>
<sequence>MSNGRRRDVSRPPSSDSEKSEDNISVQVNLDASSNRGRFVRRSRRSSRSCSRSKTPGALSRVQTTDNSQSSASSSQNDRRPAEPAEHVLRDLIESTGSSNDALVDILQNLKRPRDGESDDAPQPKRDKLFNELLEMEGTFGEGTSGIATLAASAAARARGTDIGNHTTAGQLPTAIPIRSTRRQQPPRQARAATAAPAATAQNGRPGTSESTIVGEDDTDKPETREP</sequence>
<proteinExistence type="predicted"/>
<feature type="compositionally biased region" description="Basic and acidic residues" evidence="1">
    <location>
        <begin position="1"/>
        <end position="22"/>
    </location>
</feature>
<evidence type="ECO:0000313" key="3">
    <source>
        <dbReference type="Proteomes" id="UP001239445"/>
    </source>
</evidence>
<accession>A0AAJ0F8R9</accession>
<feature type="region of interest" description="Disordered" evidence="1">
    <location>
        <begin position="157"/>
        <end position="227"/>
    </location>
</feature>
<evidence type="ECO:0000256" key="1">
    <source>
        <dbReference type="SAM" id="MobiDB-lite"/>
    </source>
</evidence>
<organism evidence="2 3">
    <name type="scientific">Echria macrotheca</name>
    <dbReference type="NCBI Taxonomy" id="438768"/>
    <lineage>
        <taxon>Eukaryota</taxon>
        <taxon>Fungi</taxon>
        <taxon>Dikarya</taxon>
        <taxon>Ascomycota</taxon>
        <taxon>Pezizomycotina</taxon>
        <taxon>Sordariomycetes</taxon>
        <taxon>Sordariomycetidae</taxon>
        <taxon>Sordariales</taxon>
        <taxon>Schizotheciaceae</taxon>
        <taxon>Echria</taxon>
    </lineage>
</organism>
<dbReference type="EMBL" id="MU839828">
    <property type="protein sequence ID" value="KAK1759386.1"/>
    <property type="molecule type" value="Genomic_DNA"/>
</dbReference>
<feature type="region of interest" description="Disordered" evidence="1">
    <location>
        <begin position="1"/>
        <end position="129"/>
    </location>
</feature>
<protein>
    <submittedName>
        <fullName evidence="2">Uncharacterized protein</fullName>
    </submittedName>
</protein>
<dbReference type="AlphaFoldDB" id="A0AAJ0F8R9"/>
<feature type="compositionally biased region" description="Low complexity" evidence="1">
    <location>
        <begin position="183"/>
        <end position="202"/>
    </location>
</feature>
<feature type="compositionally biased region" description="Basic residues" evidence="1">
    <location>
        <begin position="38"/>
        <end position="47"/>
    </location>
</feature>
<comment type="caution">
    <text evidence="2">The sequence shown here is derived from an EMBL/GenBank/DDBJ whole genome shotgun (WGS) entry which is preliminary data.</text>
</comment>
<gene>
    <name evidence="2" type="ORF">QBC47DRAFT_104508</name>
</gene>